<feature type="domain" description="Rho-GAP" evidence="3">
    <location>
        <begin position="21"/>
        <end position="210"/>
    </location>
</feature>
<dbReference type="Proteomes" id="UP000694580">
    <property type="component" value="Chromosome 18"/>
</dbReference>
<evidence type="ECO:0000313" key="4">
    <source>
        <dbReference type="Ensembl" id="ENSDCDP00010053522.1"/>
    </source>
</evidence>
<reference evidence="4" key="2">
    <citation type="submission" date="2025-08" db="UniProtKB">
        <authorList>
            <consortium name="Ensembl"/>
        </authorList>
    </citation>
    <scope>IDENTIFICATION</scope>
</reference>
<dbReference type="PANTHER" id="PTHR15904">
    <property type="entry name" value="FAM13"/>
    <property type="match status" value="1"/>
</dbReference>
<dbReference type="GeneTree" id="ENSGT00950000183033"/>
<dbReference type="Gene3D" id="1.10.555.10">
    <property type="entry name" value="Rho GTPase activation protein"/>
    <property type="match status" value="1"/>
</dbReference>
<feature type="compositionally biased region" description="Polar residues" evidence="2">
    <location>
        <begin position="320"/>
        <end position="329"/>
    </location>
</feature>
<proteinExistence type="inferred from homology"/>
<feature type="region of interest" description="Disordered" evidence="2">
    <location>
        <begin position="589"/>
        <end position="615"/>
    </location>
</feature>
<dbReference type="SMART" id="SM00324">
    <property type="entry name" value="RhoGAP"/>
    <property type="match status" value="1"/>
</dbReference>
<name>A0AAY4E730_9TELE</name>
<dbReference type="GO" id="GO:0007165">
    <property type="term" value="P:signal transduction"/>
    <property type="evidence" value="ECO:0007669"/>
    <property type="project" value="InterPro"/>
</dbReference>
<comment type="similarity">
    <text evidence="1">Belongs to the FAM13 family.</text>
</comment>
<feature type="compositionally biased region" description="Polar residues" evidence="2">
    <location>
        <begin position="425"/>
        <end position="440"/>
    </location>
</feature>
<dbReference type="Pfam" id="PF00620">
    <property type="entry name" value="RhoGAP"/>
    <property type="match status" value="1"/>
</dbReference>
<organism evidence="4 5">
    <name type="scientific">Denticeps clupeoides</name>
    <name type="common">denticle herring</name>
    <dbReference type="NCBI Taxonomy" id="299321"/>
    <lineage>
        <taxon>Eukaryota</taxon>
        <taxon>Metazoa</taxon>
        <taxon>Chordata</taxon>
        <taxon>Craniata</taxon>
        <taxon>Vertebrata</taxon>
        <taxon>Euteleostomi</taxon>
        <taxon>Actinopterygii</taxon>
        <taxon>Neopterygii</taxon>
        <taxon>Teleostei</taxon>
        <taxon>Clupei</taxon>
        <taxon>Clupeiformes</taxon>
        <taxon>Denticipitoidei</taxon>
        <taxon>Denticipitidae</taxon>
        <taxon>Denticeps</taxon>
    </lineage>
</organism>
<dbReference type="InterPro" id="IPR000198">
    <property type="entry name" value="RhoGAP_dom"/>
</dbReference>
<gene>
    <name evidence="4" type="primary">FAM13B</name>
</gene>
<protein>
    <recommendedName>
        <fullName evidence="3">Rho-GAP domain-containing protein</fullName>
    </recommendedName>
</protein>
<evidence type="ECO:0000259" key="3">
    <source>
        <dbReference type="PROSITE" id="PS50238"/>
    </source>
</evidence>
<dbReference type="AlphaFoldDB" id="A0AAY4E730"/>
<feature type="region of interest" description="Disordered" evidence="2">
    <location>
        <begin position="410"/>
        <end position="455"/>
    </location>
</feature>
<sequence length="699" mass="80271">MRKSLSPSPGDSLSTARVFGIPLERVQQSGQPGHEVPLLVKHIVDYIEEHGGLDMEGLFQVNGNAERVEWLRQRYDNGEEVDLEKEADLASAVCLLRLFLQELPQPVIPPSLQTHVLRLYQEDNSEEELSRNMKYYLQQMPPVNYNLLRFLCRFLANVATLQEESWSTGALAAVFGPDIFHLDTYVEDQKEQESIGRILAELLDNQEEIFDSEEDDISTTNDYSSINEQVWGTRITELLDDERLVAFEELPQDGEDQSSSHSPHVTASSRYFPLLKLFLESGEAQLSPLAGRMVPLPLEDGTLPHARRFLDFGHSQRFLQQDPDSTSASKALAAGRPRRASFSSRESVKGDSVTQQLSKKLQSLKKKIRQFEEQFEKEKKYKPSHGDKVANPKVLKWMTDLTKIRKQIKDAKHRADGELAPQLRPRSNTLPKSFGSTLEHSASEGPERRPTHQETLEFIQQRIRRKREEDGWPEDVRKMTKEQLDSEKMMLQKYLLHYEGLHGRPVTREERLRVKPLYDRYRLVKQMVTRVSITPIIASPSSKRRNQTLQPIIEGETAHFCDEIKEEEEDLEEQKADEVSPALEVILSLGSDAQTSSQKPPQPKTEEGPGKMGLGLDLRLSSSSMPELLEQLWKARAEKKKLGKTIREFEDEFYQQNGRNVQKEDKLPMMDEYKEYKRIKAKLRLLEVLISKQDSSKSI</sequence>
<dbReference type="InterPro" id="IPR059029">
    <property type="entry name" value="FAM13A_dom"/>
</dbReference>
<dbReference type="InterPro" id="IPR008936">
    <property type="entry name" value="Rho_GTPase_activation_prot"/>
</dbReference>
<dbReference type="PANTHER" id="PTHR15904:SF16">
    <property type="entry name" value="PROTEIN FAM13B"/>
    <property type="match status" value="1"/>
</dbReference>
<feature type="region of interest" description="Disordered" evidence="2">
    <location>
        <begin position="320"/>
        <end position="357"/>
    </location>
</feature>
<evidence type="ECO:0000313" key="5">
    <source>
        <dbReference type="Proteomes" id="UP000694580"/>
    </source>
</evidence>
<dbReference type="Ensembl" id="ENSDCDT00010064027.1">
    <property type="protein sequence ID" value="ENSDCDP00010053522.1"/>
    <property type="gene ID" value="ENSDCDG00010031038.1"/>
</dbReference>
<dbReference type="InterPro" id="IPR039102">
    <property type="entry name" value="FAM13"/>
</dbReference>
<dbReference type="Pfam" id="PF26116">
    <property type="entry name" value="FAM13A"/>
    <property type="match status" value="1"/>
</dbReference>
<evidence type="ECO:0000256" key="1">
    <source>
        <dbReference type="ARBA" id="ARBA00007549"/>
    </source>
</evidence>
<evidence type="ECO:0000256" key="2">
    <source>
        <dbReference type="SAM" id="MobiDB-lite"/>
    </source>
</evidence>
<reference evidence="4 5" key="1">
    <citation type="submission" date="2020-06" db="EMBL/GenBank/DDBJ databases">
        <authorList>
            <consortium name="Wellcome Sanger Institute Data Sharing"/>
        </authorList>
    </citation>
    <scope>NUCLEOTIDE SEQUENCE [LARGE SCALE GENOMIC DNA]</scope>
</reference>
<reference evidence="4" key="3">
    <citation type="submission" date="2025-09" db="UniProtKB">
        <authorList>
            <consortium name="Ensembl"/>
        </authorList>
    </citation>
    <scope>IDENTIFICATION</scope>
</reference>
<accession>A0AAY4E730</accession>
<dbReference type="SUPFAM" id="SSF48350">
    <property type="entry name" value="GTPase activation domain, GAP"/>
    <property type="match status" value="1"/>
</dbReference>
<keyword evidence="5" id="KW-1185">Reference proteome</keyword>
<feature type="compositionally biased region" description="Basic and acidic residues" evidence="2">
    <location>
        <begin position="441"/>
        <end position="455"/>
    </location>
</feature>
<dbReference type="PROSITE" id="PS50238">
    <property type="entry name" value="RHOGAP"/>
    <property type="match status" value="1"/>
</dbReference>